<protein>
    <submittedName>
        <fullName evidence="1">Uncharacterized protein</fullName>
    </submittedName>
</protein>
<sequence length="25" mass="3034">MCKSFHIFIEFTNVIQTRFKSNTIK</sequence>
<dbReference type="EMBL" id="HACA01010603">
    <property type="protein sequence ID" value="CDW27964.1"/>
    <property type="molecule type" value="Transcribed_RNA"/>
</dbReference>
<proteinExistence type="predicted"/>
<dbReference type="AlphaFoldDB" id="A0A0K2TPP1"/>
<accession>A0A0K2TPP1</accession>
<name>A0A0K2TPP1_LEPSM</name>
<evidence type="ECO:0000313" key="1">
    <source>
        <dbReference type="EMBL" id="CDW27964.1"/>
    </source>
</evidence>
<organism evidence="1">
    <name type="scientific">Lepeophtheirus salmonis</name>
    <name type="common">Salmon louse</name>
    <name type="synonym">Caligus salmonis</name>
    <dbReference type="NCBI Taxonomy" id="72036"/>
    <lineage>
        <taxon>Eukaryota</taxon>
        <taxon>Metazoa</taxon>
        <taxon>Ecdysozoa</taxon>
        <taxon>Arthropoda</taxon>
        <taxon>Crustacea</taxon>
        <taxon>Multicrustacea</taxon>
        <taxon>Hexanauplia</taxon>
        <taxon>Copepoda</taxon>
        <taxon>Siphonostomatoida</taxon>
        <taxon>Caligidae</taxon>
        <taxon>Lepeophtheirus</taxon>
    </lineage>
</organism>
<reference evidence="1" key="1">
    <citation type="submission" date="2014-05" db="EMBL/GenBank/DDBJ databases">
        <authorList>
            <person name="Chronopoulou M."/>
        </authorList>
    </citation>
    <scope>NUCLEOTIDE SEQUENCE</scope>
    <source>
        <tissue evidence="1">Whole organism</tissue>
    </source>
</reference>